<feature type="transmembrane region" description="Helical" evidence="5">
    <location>
        <begin position="411"/>
        <end position="429"/>
    </location>
</feature>
<dbReference type="Pfam" id="PF00324">
    <property type="entry name" value="AA_permease"/>
    <property type="match status" value="1"/>
</dbReference>
<feature type="transmembrane region" description="Helical" evidence="5">
    <location>
        <begin position="89"/>
        <end position="111"/>
    </location>
</feature>
<evidence type="ECO:0000313" key="8">
    <source>
        <dbReference type="Proteomes" id="UP000552644"/>
    </source>
</evidence>
<dbReference type="InterPro" id="IPR050367">
    <property type="entry name" value="APC_superfamily"/>
</dbReference>
<dbReference type="PANTHER" id="PTHR42770:SF7">
    <property type="entry name" value="MEMBRANE PROTEIN"/>
    <property type="match status" value="1"/>
</dbReference>
<evidence type="ECO:0000313" key="7">
    <source>
        <dbReference type="EMBL" id="MBB4915365.1"/>
    </source>
</evidence>
<evidence type="ECO:0000256" key="5">
    <source>
        <dbReference type="SAM" id="Phobius"/>
    </source>
</evidence>
<name>A0A7W7QKP0_9ACTN</name>
<dbReference type="Proteomes" id="UP000552644">
    <property type="component" value="Unassembled WGS sequence"/>
</dbReference>
<reference evidence="7 8" key="1">
    <citation type="submission" date="2020-08" db="EMBL/GenBank/DDBJ databases">
        <title>Genomic Encyclopedia of Type Strains, Phase III (KMG-III): the genomes of soil and plant-associated and newly described type strains.</title>
        <authorList>
            <person name="Whitman W."/>
        </authorList>
    </citation>
    <scope>NUCLEOTIDE SEQUENCE [LARGE SCALE GENOMIC DNA]</scope>
    <source>
        <strain evidence="7 8">CECT 8840</strain>
    </source>
</reference>
<feature type="transmembrane region" description="Helical" evidence="5">
    <location>
        <begin position="20"/>
        <end position="40"/>
    </location>
</feature>
<evidence type="ECO:0000259" key="6">
    <source>
        <dbReference type="Pfam" id="PF00324"/>
    </source>
</evidence>
<evidence type="ECO:0000256" key="2">
    <source>
        <dbReference type="ARBA" id="ARBA00022692"/>
    </source>
</evidence>
<dbReference type="GO" id="GO:0055085">
    <property type="term" value="P:transmembrane transport"/>
    <property type="evidence" value="ECO:0007669"/>
    <property type="project" value="InterPro"/>
</dbReference>
<comment type="subcellular location">
    <subcellularLocation>
        <location evidence="1">Membrane</location>
        <topology evidence="1">Multi-pass membrane protein</topology>
    </subcellularLocation>
</comment>
<keyword evidence="2 5" id="KW-0812">Transmembrane</keyword>
<feature type="transmembrane region" description="Helical" evidence="5">
    <location>
        <begin position="268"/>
        <end position="291"/>
    </location>
</feature>
<dbReference type="EMBL" id="JACHJP010000002">
    <property type="protein sequence ID" value="MBB4915365.1"/>
    <property type="molecule type" value="Genomic_DNA"/>
</dbReference>
<feature type="transmembrane region" description="Helical" evidence="5">
    <location>
        <begin position="123"/>
        <end position="143"/>
    </location>
</feature>
<keyword evidence="8" id="KW-1185">Reference proteome</keyword>
<dbReference type="GO" id="GO:0016020">
    <property type="term" value="C:membrane"/>
    <property type="evidence" value="ECO:0007669"/>
    <property type="project" value="UniProtKB-SubCell"/>
</dbReference>
<evidence type="ECO:0000256" key="3">
    <source>
        <dbReference type="ARBA" id="ARBA00022989"/>
    </source>
</evidence>
<dbReference type="PANTHER" id="PTHR42770">
    <property type="entry name" value="AMINO ACID TRANSPORTER-RELATED"/>
    <property type="match status" value="1"/>
</dbReference>
<organism evidence="7 8">
    <name type="scientific">Streptosporangium saharense</name>
    <dbReference type="NCBI Taxonomy" id="1706840"/>
    <lineage>
        <taxon>Bacteria</taxon>
        <taxon>Bacillati</taxon>
        <taxon>Actinomycetota</taxon>
        <taxon>Actinomycetes</taxon>
        <taxon>Streptosporangiales</taxon>
        <taxon>Streptosporangiaceae</taxon>
        <taxon>Streptosporangium</taxon>
    </lineage>
</organism>
<feature type="domain" description="Amino acid permease/ SLC12A" evidence="6">
    <location>
        <begin position="22"/>
        <end position="393"/>
    </location>
</feature>
<evidence type="ECO:0000256" key="4">
    <source>
        <dbReference type="ARBA" id="ARBA00023136"/>
    </source>
</evidence>
<sequence>MSPPDNQSNLKRTITLPQALGIAFHQIVGGGVIALTGVAIGKTGGGTPVAFLIAAGIVLLSGFSFAVLGAAAPVTGGTYAYVTRLVHPIAGFANMWLFTLSVISLSVYALSAGTYLHAMNPSIPAQAVSVGMVTFFFVCNLFGASLSARVGVALAVVMVAAYVSYGVISMPQVDWAVFSDLTPNGLNELVAASSILVFATGGGHVIAELGGEMRNPGRNIPIAFFGATLAATALYVLMAIPSTGVLPLDQVAFKPLSVVAEHTLSRGMFVFFILGGAVAAVIGTINGQLLWGSKSFLAAIDDGWFPRALGRVSRRFGTPHWLLTILFVVGVTPAVTGLSVSEIAHVASSVFGLTTMLVIVASYRMRQLHPELLAASPFRLGARTHLVITVAAMALNAYQNVLLLVEIVHTPVMGISYAVWVVVGGVIVATRWSTVRRLIAAGEVPSGRPMTRKDGRDLVEQSG</sequence>
<protein>
    <submittedName>
        <fullName evidence="7">APA family basic amino acid/polyamine antiporter</fullName>
    </submittedName>
</protein>
<feature type="transmembrane region" description="Helical" evidence="5">
    <location>
        <begin position="321"/>
        <end position="340"/>
    </location>
</feature>
<keyword evidence="4 5" id="KW-0472">Membrane</keyword>
<dbReference type="Gene3D" id="1.20.1740.10">
    <property type="entry name" value="Amino acid/polyamine transporter I"/>
    <property type="match status" value="1"/>
</dbReference>
<evidence type="ECO:0000256" key="1">
    <source>
        <dbReference type="ARBA" id="ARBA00004141"/>
    </source>
</evidence>
<comment type="caution">
    <text evidence="7">The sequence shown here is derived from an EMBL/GenBank/DDBJ whole genome shotgun (WGS) entry which is preliminary data.</text>
</comment>
<dbReference type="RefSeq" id="WP_184714033.1">
    <property type="nucleotide sequence ID" value="NZ_JACHJP010000002.1"/>
</dbReference>
<feature type="transmembrane region" description="Helical" evidence="5">
    <location>
        <begin position="222"/>
        <end position="248"/>
    </location>
</feature>
<gene>
    <name evidence="7" type="ORF">FHS44_002450</name>
</gene>
<accession>A0A7W7QKP0</accession>
<feature type="transmembrane region" description="Helical" evidence="5">
    <location>
        <begin position="346"/>
        <end position="365"/>
    </location>
</feature>
<feature type="transmembrane region" description="Helical" evidence="5">
    <location>
        <begin position="386"/>
        <end position="405"/>
    </location>
</feature>
<feature type="transmembrane region" description="Helical" evidence="5">
    <location>
        <begin position="189"/>
        <end position="210"/>
    </location>
</feature>
<feature type="transmembrane region" description="Helical" evidence="5">
    <location>
        <begin position="150"/>
        <end position="169"/>
    </location>
</feature>
<keyword evidence="3 5" id="KW-1133">Transmembrane helix</keyword>
<dbReference type="InterPro" id="IPR004841">
    <property type="entry name" value="AA-permease/SLC12A_dom"/>
</dbReference>
<dbReference type="PIRSF" id="PIRSF006060">
    <property type="entry name" value="AA_transporter"/>
    <property type="match status" value="1"/>
</dbReference>
<feature type="transmembrane region" description="Helical" evidence="5">
    <location>
        <begin position="52"/>
        <end position="82"/>
    </location>
</feature>
<dbReference type="AlphaFoldDB" id="A0A7W7QKP0"/>
<proteinExistence type="predicted"/>